<evidence type="ECO:0000256" key="3">
    <source>
        <dbReference type="ARBA" id="ARBA00022485"/>
    </source>
</evidence>
<dbReference type="GO" id="GO:0046872">
    <property type="term" value="F:metal ion binding"/>
    <property type="evidence" value="ECO:0007669"/>
    <property type="project" value="UniProtKB-KW"/>
</dbReference>
<dbReference type="Proteomes" id="UP000272051">
    <property type="component" value="Unassembled WGS sequence"/>
</dbReference>
<dbReference type="Gene3D" id="1.10.1060.10">
    <property type="entry name" value="Alpha-helical ferredoxin"/>
    <property type="match status" value="1"/>
</dbReference>
<comment type="pathway">
    <text evidence="1">Cofactor metabolism; coenzyme M-coenzyme B heterodisulfide reduction; coenzyme B and coenzyme M from coenzyme M-coenzyme B heterodisulfide: step 1/1.</text>
</comment>
<evidence type="ECO:0000256" key="5">
    <source>
        <dbReference type="ARBA" id="ARBA00022994"/>
    </source>
</evidence>
<dbReference type="Pfam" id="PF13187">
    <property type="entry name" value="Fer4_9"/>
    <property type="match status" value="1"/>
</dbReference>
<dbReference type="NCBIfam" id="TIGR03290">
    <property type="entry name" value="CoB_CoM_SS_C"/>
    <property type="match status" value="1"/>
</dbReference>
<dbReference type="InterPro" id="IPR017896">
    <property type="entry name" value="4Fe4S_Fe-S-bd"/>
</dbReference>
<evidence type="ECO:0000256" key="7">
    <source>
        <dbReference type="ARBA" id="ARBA00023004"/>
    </source>
</evidence>
<evidence type="ECO:0000256" key="2">
    <source>
        <dbReference type="ARBA" id="ARBA00007097"/>
    </source>
</evidence>
<comment type="similarity">
    <text evidence="2">Belongs to the HdrC family.</text>
</comment>
<keyword evidence="5" id="KW-0484">Methanogenesis</keyword>
<dbReference type="InterPro" id="IPR051460">
    <property type="entry name" value="HdrC_iron-sulfur_subunit"/>
</dbReference>
<evidence type="ECO:0000313" key="11">
    <source>
        <dbReference type="Proteomes" id="UP000272051"/>
    </source>
</evidence>
<keyword evidence="8" id="KW-0411">Iron-sulfur</keyword>
<evidence type="ECO:0000259" key="9">
    <source>
        <dbReference type="Pfam" id="PF13187"/>
    </source>
</evidence>
<dbReference type="PROSITE" id="PS00198">
    <property type="entry name" value="4FE4S_FER_1"/>
    <property type="match status" value="1"/>
</dbReference>
<dbReference type="EMBL" id="QMQX01000010">
    <property type="protein sequence ID" value="RLE53462.1"/>
    <property type="molecule type" value="Genomic_DNA"/>
</dbReference>
<protein>
    <submittedName>
        <fullName evidence="10">CoB--CoM heterodisulfide reductase subunit C</fullName>
        <ecNumber evidence="10">1.8.98.1</ecNumber>
    </submittedName>
</protein>
<name>A0A497F2L2_9CREN</name>
<keyword evidence="7" id="KW-0408">Iron</keyword>
<dbReference type="GO" id="GO:0015948">
    <property type="term" value="P:methanogenesis"/>
    <property type="evidence" value="ECO:0007669"/>
    <property type="project" value="UniProtKB-KW"/>
</dbReference>
<dbReference type="GO" id="GO:0005886">
    <property type="term" value="C:plasma membrane"/>
    <property type="evidence" value="ECO:0007669"/>
    <property type="project" value="TreeGrafter"/>
</dbReference>
<dbReference type="GO" id="GO:0051539">
    <property type="term" value="F:4 iron, 4 sulfur cluster binding"/>
    <property type="evidence" value="ECO:0007669"/>
    <property type="project" value="UniProtKB-KW"/>
</dbReference>
<proteinExistence type="inferred from homology"/>
<dbReference type="PANTHER" id="PTHR43255:SF1">
    <property type="entry name" value="IRON-SULFUR-BINDING OXIDOREDUCTASE FADF-RELATED"/>
    <property type="match status" value="1"/>
</dbReference>
<keyword evidence="4" id="KW-0479">Metal-binding</keyword>
<evidence type="ECO:0000256" key="1">
    <source>
        <dbReference type="ARBA" id="ARBA00004808"/>
    </source>
</evidence>
<sequence>MDCGTCSSGCPSGRRTAMRIRQLVRLARLGYKPMLSMVDLWMCTTCYRCFDRCPRKVNITDAIIFIRNKAFKEGYALPKHIKVAQLVIDYGHAVPINNEIRALRKELGLPELPPTVHSFPDALKEVQKILSITKFNELANQQSKFSQ</sequence>
<keyword evidence="6 10" id="KW-0560">Oxidoreductase</keyword>
<gene>
    <name evidence="10" type="primary">hdrC</name>
    <name evidence="10" type="ORF">DRJ33_00975</name>
</gene>
<comment type="caution">
    <text evidence="10">The sequence shown here is derived from an EMBL/GenBank/DDBJ whole genome shotgun (WGS) entry which is preliminary data.</text>
</comment>
<evidence type="ECO:0000256" key="6">
    <source>
        <dbReference type="ARBA" id="ARBA00023002"/>
    </source>
</evidence>
<evidence type="ECO:0000256" key="4">
    <source>
        <dbReference type="ARBA" id="ARBA00022723"/>
    </source>
</evidence>
<evidence type="ECO:0000313" key="10">
    <source>
        <dbReference type="EMBL" id="RLE53462.1"/>
    </source>
</evidence>
<dbReference type="SUPFAM" id="SSF46548">
    <property type="entry name" value="alpha-helical ferredoxin"/>
    <property type="match status" value="1"/>
</dbReference>
<evidence type="ECO:0000256" key="8">
    <source>
        <dbReference type="ARBA" id="ARBA00023014"/>
    </source>
</evidence>
<dbReference type="InterPro" id="IPR009051">
    <property type="entry name" value="Helical_ferredxn"/>
</dbReference>
<dbReference type="GO" id="GO:0051912">
    <property type="term" value="F:CoB--CoM heterodisulfide reductase activity"/>
    <property type="evidence" value="ECO:0007669"/>
    <property type="project" value="UniProtKB-EC"/>
</dbReference>
<dbReference type="AlphaFoldDB" id="A0A497F2L2"/>
<dbReference type="InterPro" id="IPR017680">
    <property type="entry name" value="CoB/CoM_hetero-S_Rdtase_csu"/>
</dbReference>
<feature type="domain" description="4Fe-4S ferredoxin-type" evidence="9">
    <location>
        <begin position="2"/>
        <end position="56"/>
    </location>
</feature>
<dbReference type="PANTHER" id="PTHR43255">
    <property type="entry name" value="IRON-SULFUR-BINDING OXIDOREDUCTASE FADF-RELATED-RELATED"/>
    <property type="match status" value="1"/>
</dbReference>
<dbReference type="UniPathway" id="UPA00647">
    <property type="reaction ID" value="UER00700"/>
</dbReference>
<keyword evidence="3" id="KW-0004">4Fe-4S</keyword>
<organism evidence="10 11">
    <name type="scientific">Thermoproteota archaeon</name>
    <dbReference type="NCBI Taxonomy" id="2056631"/>
    <lineage>
        <taxon>Archaea</taxon>
        <taxon>Thermoproteota</taxon>
    </lineage>
</organism>
<dbReference type="EC" id="1.8.98.1" evidence="10"/>
<accession>A0A497F2L2</accession>
<reference evidence="10 11" key="1">
    <citation type="submission" date="2018-06" db="EMBL/GenBank/DDBJ databases">
        <title>Extensive metabolic versatility and redundancy in microbially diverse, dynamic hydrothermal sediments.</title>
        <authorList>
            <person name="Dombrowski N."/>
            <person name="Teske A."/>
            <person name="Baker B.J."/>
        </authorList>
    </citation>
    <scope>NUCLEOTIDE SEQUENCE [LARGE SCALE GENOMIC DNA]</scope>
    <source>
        <strain evidence="10">B34_G17</strain>
    </source>
</reference>
<dbReference type="InterPro" id="IPR017900">
    <property type="entry name" value="4Fe4S_Fe_S_CS"/>
</dbReference>